<dbReference type="AlphaFoldDB" id="A0AAE0PBA3"/>
<feature type="transmembrane region" description="Helical" evidence="2">
    <location>
        <begin position="62"/>
        <end position="82"/>
    </location>
</feature>
<keyword evidence="2" id="KW-0812">Transmembrane</keyword>
<accession>A0AAE0PBA3</accession>
<feature type="transmembrane region" description="Helical" evidence="2">
    <location>
        <begin position="632"/>
        <end position="653"/>
    </location>
</feature>
<feature type="compositionally biased region" description="Low complexity" evidence="1">
    <location>
        <begin position="776"/>
        <end position="789"/>
    </location>
</feature>
<proteinExistence type="predicted"/>
<organism evidence="3 4">
    <name type="scientific">Sordaria brevicollis</name>
    <dbReference type="NCBI Taxonomy" id="83679"/>
    <lineage>
        <taxon>Eukaryota</taxon>
        <taxon>Fungi</taxon>
        <taxon>Dikarya</taxon>
        <taxon>Ascomycota</taxon>
        <taxon>Pezizomycotina</taxon>
        <taxon>Sordariomycetes</taxon>
        <taxon>Sordariomycetidae</taxon>
        <taxon>Sordariales</taxon>
        <taxon>Sordariaceae</taxon>
        <taxon>Sordaria</taxon>
    </lineage>
</organism>
<feature type="transmembrane region" description="Helical" evidence="2">
    <location>
        <begin position="127"/>
        <end position="144"/>
    </location>
</feature>
<evidence type="ECO:0000313" key="4">
    <source>
        <dbReference type="Proteomes" id="UP001281003"/>
    </source>
</evidence>
<keyword evidence="4" id="KW-1185">Reference proteome</keyword>
<keyword evidence="2" id="KW-1133">Transmembrane helix</keyword>
<protein>
    <submittedName>
        <fullName evidence="3">Uncharacterized protein</fullName>
    </submittedName>
</protein>
<dbReference type="EMBL" id="JAUTDP010000009">
    <property type="protein sequence ID" value="KAK3396695.1"/>
    <property type="molecule type" value="Genomic_DNA"/>
</dbReference>
<comment type="caution">
    <text evidence="3">The sequence shown here is derived from an EMBL/GenBank/DDBJ whole genome shotgun (WGS) entry which is preliminary data.</text>
</comment>
<reference evidence="3" key="1">
    <citation type="journal article" date="2023" name="Mol. Phylogenet. Evol.">
        <title>Genome-scale phylogeny and comparative genomics of the fungal order Sordariales.</title>
        <authorList>
            <person name="Hensen N."/>
            <person name="Bonometti L."/>
            <person name="Westerberg I."/>
            <person name="Brannstrom I.O."/>
            <person name="Guillou S."/>
            <person name="Cros-Aarteil S."/>
            <person name="Calhoun S."/>
            <person name="Haridas S."/>
            <person name="Kuo A."/>
            <person name="Mondo S."/>
            <person name="Pangilinan J."/>
            <person name="Riley R."/>
            <person name="LaButti K."/>
            <person name="Andreopoulos B."/>
            <person name="Lipzen A."/>
            <person name="Chen C."/>
            <person name="Yan M."/>
            <person name="Daum C."/>
            <person name="Ng V."/>
            <person name="Clum A."/>
            <person name="Steindorff A."/>
            <person name="Ohm R.A."/>
            <person name="Martin F."/>
            <person name="Silar P."/>
            <person name="Natvig D.O."/>
            <person name="Lalanne C."/>
            <person name="Gautier V."/>
            <person name="Ament-Velasquez S.L."/>
            <person name="Kruys A."/>
            <person name="Hutchinson M.I."/>
            <person name="Powell A.J."/>
            <person name="Barry K."/>
            <person name="Miller A.N."/>
            <person name="Grigoriev I.V."/>
            <person name="Debuchy R."/>
            <person name="Gladieux P."/>
            <person name="Hiltunen Thoren M."/>
            <person name="Johannesson H."/>
        </authorList>
    </citation>
    <scope>NUCLEOTIDE SEQUENCE</scope>
    <source>
        <strain evidence="3">FGSC 1904</strain>
    </source>
</reference>
<dbReference type="Proteomes" id="UP001281003">
    <property type="component" value="Unassembled WGS sequence"/>
</dbReference>
<gene>
    <name evidence="3" type="ORF">B0T20DRAFT_395201</name>
</gene>
<feature type="region of interest" description="Disordered" evidence="1">
    <location>
        <begin position="873"/>
        <end position="902"/>
    </location>
</feature>
<feature type="compositionally biased region" description="Polar residues" evidence="1">
    <location>
        <begin position="748"/>
        <end position="763"/>
    </location>
</feature>
<keyword evidence="2" id="KW-0472">Membrane</keyword>
<feature type="transmembrane region" description="Helical" evidence="2">
    <location>
        <begin position="31"/>
        <end position="50"/>
    </location>
</feature>
<evidence type="ECO:0000256" key="2">
    <source>
        <dbReference type="SAM" id="Phobius"/>
    </source>
</evidence>
<feature type="region of interest" description="Disordered" evidence="1">
    <location>
        <begin position="736"/>
        <end position="836"/>
    </location>
</feature>
<reference evidence="3" key="2">
    <citation type="submission" date="2023-07" db="EMBL/GenBank/DDBJ databases">
        <authorList>
            <consortium name="Lawrence Berkeley National Laboratory"/>
            <person name="Haridas S."/>
            <person name="Hensen N."/>
            <person name="Bonometti L."/>
            <person name="Westerberg I."/>
            <person name="Brannstrom I.O."/>
            <person name="Guillou S."/>
            <person name="Cros-Aarteil S."/>
            <person name="Calhoun S."/>
            <person name="Kuo A."/>
            <person name="Mondo S."/>
            <person name="Pangilinan J."/>
            <person name="Riley R."/>
            <person name="LaButti K."/>
            <person name="Andreopoulos B."/>
            <person name="Lipzen A."/>
            <person name="Chen C."/>
            <person name="Yanf M."/>
            <person name="Daum C."/>
            <person name="Ng V."/>
            <person name="Clum A."/>
            <person name="Steindorff A."/>
            <person name="Ohm R."/>
            <person name="Martin F."/>
            <person name="Silar P."/>
            <person name="Natvig D."/>
            <person name="Lalanne C."/>
            <person name="Gautier V."/>
            <person name="Ament-velasquez S.L."/>
            <person name="Kruys A."/>
            <person name="Hutchinson M.I."/>
            <person name="Powell A.J."/>
            <person name="Barry K."/>
            <person name="Miller A.N."/>
            <person name="Grigoriev I.V."/>
            <person name="Debuchy R."/>
            <person name="Gladieux P."/>
            <person name="Thoren M.H."/>
            <person name="Johannesson H."/>
        </authorList>
    </citation>
    <scope>NUCLEOTIDE SEQUENCE</scope>
    <source>
        <strain evidence="3">FGSC 1904</strain>
    </source>
</reference>
<name>A0AAE0PBA3_SORBR</name>
<evidence type="ECO:0000313" key="3">
    <source>
        <dbReference type="EMBL" id="KAK3396695.1"/>
    </source>
</evidence>
<evidence type="ECO:0000256" key="1">
    <source>
        <dbReference type="SAM" id="MobiDB-lite"/>
    </source>
</evidence>
<sequence>MAVTTGPYVNVAPVVQRPQSLQWNGSPLFNAAWYLALLIVPWVYICNMAKGDIEVKPFYRQLFPALNFLQTLVSLPIIYYLLSRAAVVYAQRTSKRSKLNVRQLFTLADRKWFTAALVGKSHGGNKLAVAAAGLILVVFALPIVRAPLVTLTTEFVPLSLMKEFKISDELPLAVRTGFQYHRNPWDIGHWVDSENRPGPNSPFLARSTLLRPKVVGVDAGRDRIAQLPTEFLTNLVRNALIHYHPADRAERNWHDPETGRLFASTVVKGTNTGLFRQHAMRLNSSATCTSIDFEEFFYKCPPSARNEHLSLQTSRATLHVCTGKNVTGTPSFFKNPEQDGRFQIKNITEVAYINMTYTPLPYFDGRSVVDGTERVPHQRLLRCTGATTLGYFELGNRYNSGQHGPLVSARSNRSELWTMDGVIRDTRVSQIGGSPYQDWDLSHVYQNTQLGLSWPSGGIDEDEEQNTSRTPEPLLLTLHALFGQGSVFRLAQDLAPLTFTNSSSSSNPEETLYNVICQSRPFPFRRLDEHMAQRCPYYYLDKSITWNSWADEKLFQLTGLLGRSEWLDIDFAGKDAKMKYIEMAMHLASQTIMDAATYPGYDSDYRAEEVDQIWTMEADDVLRFQVSDPAMIALSVLVAVQAVGILGLLWYIYRAPTWTSTLDAMAIARITHQIKDNGLIKGMGLRHPTKEEWAYLAGVDALVGLSKGGESIEFTSPVNGARSTAAAAAVAPLPSPGLLSAERPGHTATPSIRTSPPSEQSMAVSPVSPLSPGNPQALSPSSAPSSRRQSFTEADLEVDNHNANNDDDDNLPPAYSPRGAPPVEGQAGFLDGYIYPHSPATSQVGIIIPQQSHHQQQQQQHEASLPPLIPPPNPFEEVEEANRQTEARRRRAAGSGARPEDISVRVGGEGLIDRQARKRAKLGLIRTVEGG</sequence>